<reference evidence="9" key="1">
    <citation type="journal article" date="2012" name="PLoS ONE">
        <title>Gene sets for utilization of primary and secondary nutrition supplies in the distal gut of endangered iberian lynx.</title>
        <authorList>
            <person name="Alcaide M."/>
            <person name="Messina E."/>
            <person name="Richter M."/>
            <person name="Bargiela R."/>
            <person name="Peplies J."/>
            <person name="Huws S.A."/>
            <person name="Newbold C.J."/>
            <person name="Golyshin P.N."/>
            <person name="Simon M.A."/>
            <person name="Lopez G."/>
            <person name="Yakimov M.M."/>
            <person name="Ferrer M."/>
        </authorList>
    </citation>
    <scope>NUCLEOTIDE SEQUENCE</scope>
</reference>
<protein>
    <submittedName>
        <fullName evidence="9">Putative nicotinate-nucleotide adenylyltransferase</fullName>
        <ecNumber evidence="9">2.7.7.-</ecNumber>
    </submittedName>
</protein>
<gene>
    <name evidence="9" type="ORF">EVA_18647</name>
</gene>
<keyword evidence="7" id="KW-0520">NAD</keyword>
<feature type="domain" description="Cytidyltransferase-like" evidence="8">
    <location>
        <begin position="7"/>
        <end position="134"/>
    </location>
</feature>
<dbReference type="GO" id="GO:0009435">
    <property type="term" value="P:NAD+ biosynthetic process"/>
    <property type="evidence" value="ECO:0007669"/>
    <property type="project" value="UniProtKB-UniPathway"/>
</dbReference>
<dbReference type="NCBIfam" id="TIGR00125">
    <property type="entry name" value="cyt_tran_rel"/>
    <property type="match status" value="1"/>
</dbReference>
<organism evidence="9">
    <name type="scientific">gut metagenome</name>
    <dbReference type="NCBI Taxonomy" id="749906"/>
    <lineage>
        <taxon>unclassified sequences</taxon>
        <taxon>metagenomes</taxon>
        <taxon>organismal metagenomes</taxon>
    </lineage>
</organism>
<dbReference type="InterPro" id="IPR005248">
    <property type="entry name" value="NadD/NMNAT"/>
</dbReference>
<dbReference type="GO" id="GO:0070566">
    <property type="term" value="F:adenylyltransferase activity"/>
    <property type="evidence" value="ECO:0007669"/>
    <property type="project" value="UniProtKB-ARBA"/>
</dbReference>
<dbReference type="EMBL" id="AMCI01007091">
    <property type="protein sequence ID" value="EJW93246.1"/>
    <property type="molecule type" value="Genomic_DNA"/>
</dbReference>
<keyword evidence="6" id="KW-0067">ATP-binding</keyword>
<comment type="pathway">
    <text evidence="1">Cofactor biosynthesis; NAD(+) biosynthesis.</text>
</comment>
<dbReference type="InterPro" id="IPR014729">
    <property type="entry name" value="Rossmann-like_a/b/a_fold"/>
</dbReference>
<sequence>MTKKVALLGGSFDPIHNGHIAMAKAAIEQLQVDEVWFVLANHAPLKDFKPTSNEHRLAMLELVCQEHEQFKVCDLELHRKGTSYTIDTLHDLHQQYPDYEWFWILGADQQAQFEQWKDWQELLKLATFVVVDRDDNLKVE</sequence>
<evidence type="ECO:0000256" key="6">
    <source>
        <dbReference type="ARBA" id="ARBA00022840"/>
    </source>
</evidence>
<evidence type="ECO:0000256" key="1">
    <source>
        <dbReference type="ARBA" id="ARBA00004790"/>
    </source>
</evidence>
<evidence type="ECO:0000313" key="9">
    <source>
        <dbReference type="EMBL" id="EJW93246.1"/>
    </source>
</evidence>
<proteinExistence type="inferred from homology"/>
<dbReference type="AlphaFoldDB" id="J9FEA3"/>
<dbReference type="CDD" id="cd02165">
    <property type="entry name" value="NMNAT"/>
    <property type="match status" value="1"/>
</dbReference>
<dbReference type="Gene3D" id="3.40.50.620">
    <property type="entry name" value="HUPs"/>
    <property type="match status" value="1"/>
</dbReference>
<dbReference type="PANTHER" id="PTHR39321:SF3">
    <property type="entry name" value="PHOSPHOPANTETHEINE ADENYLYLTRANSFERASE"/>
    <property type="match status" value="1"/>
</dbReference>
<dbReference type="SUPFAM" id="SSF52374">
    <property type="entry name" value="Nucleotidylyl transferase"/>
    <property type="match status" value="1"/>
</dbReference>
<keyword evidence="5" id="KW-0547">Nucleotide-binding</keyword>
<dbReference type="HAMAP" id="MF_00244">
    <property type="entry name" value="NaMN_adenylyltr"/>
    <property type="match status" value="1"/>
</dbReference>
<comment type="caution">
    <text evidence="9">The sequence shown here is derived from an EMBL/GenBank/DDBJ whole genome shotgun (WGS) entry which is preliminary data.</text>
</comment>
<dbReference type="PANTHER" id="PTHR39321">
    <property type="entry name" value="NICOTINATE-NUCLEOTIDE ADENYLYLTRANSFERASE-RELATED"/>
    <property type="match status" value="1"/>
</dbReference>
<feature type="non-terminal residue" evidence="9">
    <location>
        <position position="140"/>
    </location>
</feature>
<evidence type="ECO:0000256" key="5">
    <source>
        <dbReference type="ARBA" id="ARBA00022741"/>
    </source>
</evidence>
<dbReference type="InterPro" id="IPR004821">
    <property type="entry name" value="Cyt_trans-like"/>
</dbReference>
<dbReference type="NCBIfam" id="TIGR00482">
    <property type="entry name" value="nicotinate (nicotinamide) nucleotide adenylyltransferase"/>
    <property type="match status" value="1"/>
</dbReference>
<evidence type="ECO:0000259" key="8">
    <source>
        <dbReference type="Pfam" id="PF01467"/>
    </source>
</evidence>
<keyword evidence="3 9" id="KW-0808">Transferase</keyword>
<evidence type="ECO:0000256" key="3">
    <source>
        <dbReference type="ARBA" id="ARBA00022679"/>
    </source>
</evidence>
<keyword evidence="4 9" id="KW-0548">Nucleotidyltransferase</keyword>
<evidence type="ECO:0000256" key="4">
    <source>
        <dbReference type="ARBA" id="ARBA00022695"/>
    </source>
</evidence>
<dbReference type="EC" id="2.7.7.-" evidence="9"/>
<evidence type="ECO:0000256" key="7">
    <source>
        <dbReference type="ARBA" id="ARBA00023027"/>
    </source>
</evidence>
<accession>J9FEA3</accession>
<dbReference type="UniPathway" id="UPA00253"/>
<name>J9FEA3_9ZZZZ</name>
<dbReference type="Pfam" id="PF01467">
    <property type="entry name" value="CTP_transf_like"/>
    <property type="match status" value="1"/>
</dbReference>
<dbReference type="GO" id="GO:0005524">
    <property type="term" value="F:ATP binding"/>
    <property type="evidence" value="ECO:0007669"/>
    <property type="project" value="UniProtKB-KW"/>
</dbReference>
<evidence type="ECO:0000256" key="2">
    <source>
        <dbReference type="ARBA" id="ARBA00022642"/>
    </source>
</evidence>
<keyword evidence="2" id="KW-0662">Pyridine nucleotide biosynthesis</keyword>